<dbReference type="Gene3D" id="3.40.630.10">
    <property type="entry name" value="Zn peptidases"/>
    <property type="match status" value="1"/>
</dbReference>
<keyword evidence="1" id="KW-0479">Metal-binding</keyword>
<name>A0A846XGU0_9NOCA</name>
<dbReference type="InterPro" id="IPR002933">
    <property type="entry name" value="Peptidase_M20"/>
</dbReference>
<protein>
    <submittedName>
        <fullName evidence="4">M20/M25/M40 family metallo-hydrolase</fullName>
    </submittedName>
</protein>
<dbReference type="AlphaFoldDB" id="A0A846XGU0"/>
<dbReference type="GO" id="GO:0016787">
    <property type="term" value="F:hydrolase activity"/>
    <property type="evidence" value="ECO:0007669"/>
    <property type="project" value="UniProtKB-KW"/>
</dbReference>
<reference evidence="4 5" key="1">
    <citation type="submission" date="2020-04" db="EMBL/GenBank/DDBJ databases">
        <title>MicrobeNet Type strains.</title>
        <authorList>
            <person name="Nicholson A.C."/>
        </authorList>
    </citation>
    <scope>NUCLEOTIDE SEQUENCE [LARGE SCALE GENOMIC DNA]</scope>
    <source>
        <strain evidence="4 5">DSM 45078</strain>
    </source>
</reference>
<accession>A0A846XGU0</accession>
<dbReference type="Pfam" id="PF01546">
    <property type="entry name" value="Peptidase_M20"/>
    <property type="match status" value="1"/>
</dbReference>
<dbReference type="SUPFAM" id="SSF53187">
    <property type="entry name" value="Zn-dependent exopeptidases"/>
    <property type="match status" value="1"/>
</dbReference>
<dbReference type="InterPro" id="IPR036264">
    <property type="entry name" value="Bact_exopeptidase_dim_dom"/>
</dbReference>
<evidence type="ECO:0000313" key="5">
    <source>
        <dbReference type="Proteomes" id="UP000565715"/>
    </source>
</evidence>
<keyword evidence="2 4" id="KW-0378">Hydrolase</keyword>
<proteinExistence type="predicted"/>
<dbReference type="Pfam" id="PF07687">
    <property type="entry name" value="M20_dimer"/>
    <property type="match status" value="1"/>
</dbReference>
<dbReference type="InterPro" id="IPR050072">
    <property type="entry name" value="Peptidase_M20A"/>
</dbReference>
<evidence type="ECO:0000256" key="1">
    <source>
        <dbReference type="ARBA" id="ARBA00022723"/>
    </source>
</evidence>
<dbReference type="SUPFAM" id="SSF55031">
    <property type="entry name" value="Bacterial exopeptidase dimerisation domain"/>
    <property type="match status" value="1"/>
</dbReference>
<feature type="domain" description="Peptidase M20 dimerisation" evidence="3">
    <location>
        <begin position="157"/>
        <end position="256"/>
    </location>
</feature>
<evidence type="ECO:0000259" key="3">
    <source>
        <dbReference type="Pfam" id="PF07687"/>
    </source>
</evidence>
<dbReference type="EMBL" id="JAAXOO010000005">
    <property type="protein sequence ID" value="NKY35581.1"/>
    <property type="molecule type" value="Genomic_DNA"/>
</dbReference>
<comment type="caution">
    <text evidence="4">The sequence shown here is derived from an EMBL/GenBank/DDBJ whole genome shotgun (WGS) entry which is preliminary data.</text>
</comment>
<dbReference type="InterPro" id="IPR011650">
    <property type="entry name" value="Peptidase_M20_dimer"/>
</dbReference>
<sequence>MRDFLLRLVAARSPATAEQPAVQVLSGELAALGFEVTTDDWGNVIGTRRFGPGPVVLVDCHLDTVEVADPQQWSHSPWGEVAGGVVYGRGTVDMKSALAAVVYGASALPAGLRGTIVVAGTVCEELVEGPALSRVLEQVRPDVVVIGEPSANRLMLGQRGRAEVNIEVIGRSSHSAYPEAGVNAAEVMADVITAVRGLQFPRHPDLGPAMIALTNLKSDPYPNVSVLPDRCVATYDRRTVLGESAADVLEPLRELAGGIAGRAGARVDIDLARSEFTTWTGVEAAVESFAPAWCVSATEWPAAHAIRALGAAGLDPRPGYYQFCTNGSASAGRHAIPTLGFGPGDPGRAHTTDESIDLDDLYLGAYGYAVLLRALLAAETDKPALEQL</sequence>
<evidence type="ECO:0000256" key="2">
    <source>
        <dbReference type="ARBA" id="ARBA00022801"/>
    </source>
</evidence>
<dbReference type="GO" id="GO:0046872">
    <property type="term" value="F:metal ion binding"/>
    <property type="evidence" value="ECO:0007669"/>
    <property type="project" value="UniProtKB-KW"/>
</dbReference>
<dbReference type="Proteomes" id="UP000565715">
    <property type="component" value="Unassembled WGS sequence"/>
</dbReference>
<dbReference type="Gene3D" id="3.30.70.360">
    <property type="match status" value="1"/>
</dbReference>
<dbReference type="PANTHER" id="PTHR43808">
    <property type="entry name" value="ACETYLORNITHINE DEACETYLASE"/>
    <property type="match status" value="1"/>
</dbReference>
<evidence type="ECO:0000313" key="4">
    <source>
        <dbReference type="EMBL" id="NKY35581.1"/>
    </source>
</evidence>
<dbReference type="RefSeq" id="WP_068042241.1">
    <property type="nucleotide sequence ID" value="NZ_JAAXOO010000005.1"/>
</dbReference>
<dbReference type="PANTHER" id="PTHR43808:SF28">
    <property type="entry name" value="[LYSW]-LYSINE_[LYSW]-ORNITHINE HYDROLASE"/>
    <property type="match status" value="1"/>
</dbReference>
<organism evidence="4 5">
    <name type="scientific">Nocardia speluncae</name>
    <dbReference type="NCBI Taxonomy" id="419477"/>
    <lineage>
        <taxon>Bacteria</taxon>
        <taxon>Bacillati</taxon>
        <taxon>Actinomycetota</taxon>
        <taxon>Actinomycetes</taxon>
        <taxon>Mycobacteriales</taxon>
        <taxon>Nocardiaceae</taxon>
        <taxon>Nocardia</taxon>
    </lineage>
</organism>
<gene>
    <name evidence="4" type="ORF">HGA13_21265</name>
</gene>
<keyword evidence="5" id="KW-1185">Reference proteome</keyword>